<organism evidence="7 8">
    <name type="scientific">Paragonimus westermani</name>
    <dbReference type="NCBI Taxonomy" id="34504"/>
    <lineage>
        <taxon>Eukaryota</taxon>
        <taxon>Metazoa</taxon>
        <taxon>Spiralia</taxon>
        <taxon>Lophotrochozoa</taxon>
        <taxon>Platyhelminthes</taxon>
        <taxon>Trematoda</taxon>
        <taxon>Digenea</taxon>
        <taxon>Plagiorchiida</taxon>
        <taxon>Troglotremata</taxon>
        <taxon>Troglotrematidae</taxon>
        <taxon>Paragonimus</taxon>
    </lineage>
</organism>
<protein>
    <submittedName>
        <fullName evidence="7">Transient receptor potential cation channel subfamily C member 6</fullName>
    </submittedName>
</protein>
<comment type="caution">
    <text evidence="7">The sequence shown here is derived from an EMBL/GenBank/DDBJ whole genome shotgun (WGS) entry which is preliminary data.</text>
</comment>
<dbReference type="GO" id="GO:0015279">
    <property type="term" value="F:store-operated calcium channel activity"/>
    <property type="evidence" value="ECO:0007669"/>
    <property type="project" value="TreeGrafter"/>
</dbReference>
<dbReference type="PANTHER" id="PTHR10117">
    <property type="entry name" value="TRANSIENT RECEPTOR POTENTIAL CHANNEL"/>
    <property type="match status" value="1"/>
</dbReference>
<dbReference type="SMART" id="SM01420">
    <property type="entry name" value="TRP_2"/>
    <property type="match status" value="1"/>
</dbReference>
<dbReference type="SMART" id="SM00248">
    <property type="entry name" value="ANK"/>
    <property type="match status" value="3"/>
</dbReference>
<feature type="repeat" description="ANK" evidence="5">
    <location>
        <begin position="192"/>
        <end position="224"/>
    </location>
</feature>
<dbReference type="Proteomes" id="UP000324629">
    <property type="component" value="Unassembled WGS sequence"/>
</dbReference>
<keyword evidence="2" id="KW-0677">Repeat</keyword>
<keyword evidence="7" id="KW-0675">Receptor</keyword>
<keyword evidence="3" id="KW-0406">Ion transport</keyword>
<dbReference type="Pfam" id="PF12796">
    <property type="entry name" value="Ank_2"/>
    <property type="match status" value="1"/>
</dbReference>
<reference evidence="7 8" key="1">
    <citation type="journal article" date="2019" name="Gigascience">
        <title>Whole-genome sequence of the oriental lung fluke Paragonimus westermani.</title>
        <authorList>
            <person name="Oey H."/>
            <person name="Zakrzewski M."/>
            <person name="Narain K."/>
            <person name="Devi K.R."/>
            <person name="Agatsuma T."/>
            <person name="Nawaratna S."/>
            <person name="Gobert G.N."/>
            <person name="Jones M.K."/>
            <person name="Ragan M.A."/>
            <person name="McManus D.P."/>
            <person name="Krause L."/>
        </authorList>
    </citation>
    <scope>NUCLEOTIDE SEQUENCE [LARGE SCALE GENOMIC DNA]</scope>
    <source>
        <strain evidence="7 8">IND2009</strain>
    </source>
</reference>
<dbReference type="AlphaFoldDB" id="A0A5J4P1K3"/>
<keyword evidence="8" id="KW-1185">Reference proteome</keyword>
<dbReference type="Pfam" id="PF08344">
    <property type="entry name" value="TRP_2"/>
    <property type="match status" value="1"/>
</dbReference>
<feature type="domain" description="Transient receptor ion channel" evidence="6">
    <location>
        <begin position="227"/>
        <end position="289"/>
    </location>
</feature>
<dbReference type="PROSITE" id="PS50297">
    <property type="entry name" value="ANK_REP_REGION"/>
    <property type="match status" value="1"/>
</dbReference>
<evidence type="ECO:0000256" key="4">
    <source>
        <dbReference type="ARBA" id="ARBA00023303"/>
    </source>
</evidence>
<evidence type="ECO:0000256" key="3">
    <source>
        <dbReference type="ARBA" id="ARBA00023065"/>
    </source>
</evidence>
<dbReference type="InterPro" id="IPR002110">
    <property type="entry name" value="Ankyrin_rpt"/>
</dbReference>
<dbReference type="PANTHER" id="PTHR10117:SF54">
    <property type="entry name" value="TRANSIENT RECEPTOR POTENTIAL-GAMMA PROTEIN"/>
    <property type="match status" value="1"/>
</dbReference>
<dbReference type="GO" id="GO:0070679">
    <property type="term" value="F:inositol 1,4,5 trisphosphate binding"/>
    <property type="evidence" value="ECO:0007669"/>
    <property type="project" value="TreeGrafter"/>
</dbReference>
<evidence type="ECO:0000256" key="5">
    <source>
        <dbReference type="PROSITE-ProRule" id="PRU00023"/>
    </source>
</evidence>
<dbReference type="GO" id="GO:0051480">
    <property type="term" value="P:regulation of cytosolic calcium ion concentration"/>
    <property type="evidence" value="ECO:0007669"/>
    <property type="project" value="TreeGrafter"/>
</dbReference>
<dbReference type="InterPro" id="IPR036770">
    <property type="entry name" value="Ankyrin_rpt-contain_sf"/>
</dbReference>
<keyword evidence="1" id="KW-0813">Transport</keyword>
<evidence type="ECO:0000259" key="6">
    <source>
        <dbReference type="SMART" id="SM01420"/>
    </source>
</evidence>
<dbReference type="PROSITE" id="PS50088">
    <property type="entry name" value="ANK_REPEAT"/>
    <property type="match status" value="1"/>
</dbReference>
<evidence type="ECO:0000256" key="2">
    <source>
        <dbReference type="ARBA" id="ARBA00022737"/>
    </source>
</evidence>
<dbReference type="GO" id="GO:0005886">
    <property type="term" value="C:plasma membrane"/>
    <property type="evidence" value="ECO:0007669"/>
    <property type="project" value="TreeGrafter"/>
</dbReference>
<name>A0A5J4P1K3_9TREM</name>
<dbReference type="InterPro" id="IPR013555">
    <property type="entry name" value="TRP_dom"/>
</dbReference>
<accession>A0A5J4P1K3</accession>
<dbReference type="GO" id="GO:0034703">
    <property type="term" value="C:cation channel complex"/>
    <property type="evidence" value="ECO:0007669"/>
    <property type="project" value="TreeGrafter"/>
</dbReference>
<dbReference type="Pfam" id="PF00023">
    <property type="entry name" value="Ank"/>
    <property type="match status" value="1"/>
</dbReference>
<gene>
    <name evidence="7" type="ORF">DEA37_0011462</name>
</gene>
<dbReference type="EMBL" id="QNGE01000120">
    <property type="protein sequence ID" value="KAA3681825.1"/>
    <property type="molecule type" value="Genomic_DNA"/>
</dbReference>
<dbReference type="Gene3D" id="1.25.40.20">
    <property type="entry name" value="Ankyrin repeat-containing domain"/>
    <property type="match status" value="1"/>
</dbReference>
<keyword evidence="5" id="KW-0040">ANK repeat</keyword>
<evidence type="ECO:0000313" key="7">
    <source>
        <dbReference type="EMBL" id="KAA3681825.1"/>
    </source>
</evidence>
<dbReference type="SUPFAM" id="SSF48403">
    <property type="entry name" value="Ankyrin repeat"/>
    <property type="match status" value="1"/>
</dbReference>
<dbReference type="InterPro" id="IPR002153">
    <property type="entry name" value="TRPC_channel"/>
</dbReference>
<keyword evidence="4" id="KW-0407">Ion channel</keyword>
<evidence type="ECO:0000256" key="1">
    <source>
        <dbReference type="ARBA" id="ARBA00022448"/>
    </source>
</evidence>
<evidence type="ECO:0000313" key="8">
    <source>
        <dbReference type="Proteomes" id="UP000324629"/>
    </source>
</evidence>
<sequence length="320" mass="36308">MPSNNIAHSLSAPNVFISRRKNVTHVSLFPFTRPLSNLNLEMQLEQIIGKNKKFTLAGLKLSSDSGLVFRTELKDKEYVYLNASEFGEVDVVRELLGDPQLDVNCVDYMGRNALLLAIKNENIDLVDLLVSNLDFYAIEDALLHAISQSKNHLVKLIVDHPQYIRLEKQAKFKNHGKHNKPETYVKRSQFSSDISPLMLAAHTNNHEIIQLLLDRGVKLAMPHDRSCLCIDCETIREQDSLILELQRLHTYQALSSSAYLALTTSDPISSAFVLRDELYQLASQEKQFKVSNYYKPTSVSFVVVLFILMQNACSLRLSRG</sequence>
<proteinExistence type="predicted"/>